<dbReference type="CDD" id="cd10454">
    <property type="entry name" value="GIY-YIG_COG3680_Meta"/>
    <property type="match status" value="1"/>
</dbReference>
<dbReference type="GO" id="GO:0004520">
    <property type="term" value="F:DNA endonuclease activity"/>
    <property type="evidence" value="ECO:0007669"/>
    <property type="project" value="TreeGrafter"/>
</dbReference>
<feature type="non-terminal residue" evidence="3">
    <location>
        <position position="1"/>
    </location>
</feature>
<dbReference type="Pfam" id="PF22945">
    <property type="entry name" value="LEM-3_GIY-YIG"/>
    <property type="match status" value="1"/>
</dbReference>
<proteinExistence type="predicted"/>
<reference evidence="3" key="1">
    <citation type="submission" date="2023-10" db="EMBL/GenBank/DDBJ databases">
        <title>Genome assembly of Pristionchus species.</title>
        <authorList>
            <person name="Yoshida K."/>
            <person name="Sommer R.J."/>
        </authorList>
    </citation>
    <scope>NUCLEOTIDE SEQUENCE</scope>
    <source>
        <strain evidence="3">RS5133</strain>
    </source>
</reference>
<dbReference type="GO" id="GO:0005737">
    <property type="term" value="C:cytoplasm"/>
    <property type="evidence" value="ECO:0007669"/>
    <property type="project" value="TreeGrafter"/>
</dbReference>
<dbReference type="AlphaFoldDB" id="A0AAV5W7Y5"/>
<evidence type="ECO:0000313" key="3">
    <source>
        <dbReference type="EMBL" id="GMT27845.1"/>
    </source>
</evidence>
<dbReference type="GO" id="GO:0000712">
    <property type="term" value="P:resolution of meiotic recombination intermediates"/>
    <property type="evidence" value="ECO:0007669"/>
    <property type="project" value="TreeGrafter"/>
</dbReference>
<organism evidence="3 4">
    <name type="scientific">Pristionchus fissidentatus</name>
    <dbReference type="NCBI Taxonomy" id="1538716"/>
    <lineage>
        <taxon>Eukaryota</taxon>
        <taxon>Metazoa</taxon>
        <taxon>Ecdysozoa</taxon>
        <taxon>Nematoda</taxon>
        <taxon>Chromadorea</taxon>
        <taxon>Rhabditida</taxon>
        <taxon>Rhabditina</taxon>
        <taxon>Diplogasteromorpha</taxon>
        <taxon>Diplogasteroidea</taxon>
        <taxon>Neodiplogasteridae</taxon>
        <taxon>Pristionchus</taxon>
    </lineage>
</organism>
<dbReference type="InterPro" id="IPR000305">
    <property type="entry name" value="GIY-YIG_endonuc"/>
</dbReference>
<protein>
    <recommendedName>
        <fullName evidence="2">GIY-YIG domain-containing protein</fullName>
    </recommendedName>
</protein>
<feature type="compositionally biased region" description="Polar residues" evidence="1">
    <location>
        <begin position="213"/>
        <end position="222"/>
    </location>
</feature>
<dbReference type="InterPro" id="IPR034998">
    <property type="entry name" value="ANKLE1"/>
</dbReference>
<dbReference type="Proteomes" id="UP001432322">
    <property type="component" value="Unassembled WGS sequence"/>
</dbReference>
<evidence type="ECO:0000259" key="2">
    <source>
        <dbReference type="PROSITE" id="PS50164"/>
    </source>
</evidence>
<dbReference type="PANTHER" id="PTHR46427">
    <property type="entry name" value="ANKYRIN REPEAT AND LEM DOMAIN-CONTAINING PROTEIN 1"/>
    <property type="match status" value="1"/>
</dbReference>
<evidence type="ECO:0000256" key="1">
    <source>
        <dbReference type="SAM" id="MobiDB-lite"/>
    </source>
</evidence>
<dbReference type="GO" id="GO:0005654">
    <property type="term" value="C:nucleoplasm"/>
    <property type="evidence" value="ECO:0007669"/>
    <property type="project" value="TreeGrafter"/>
</dbReference>
<evidence type="ECO:0000313" key="4">
    <source>
        <dbReference type="Proteomes" id="UP001432322"/>
    </source>
</evidence>
<feature type="region of interest" description="Disordered" evidence="1">
    <location>
        <begin position="192"/>
        <end position="222"/>
    </location>
</feature>
<dbReference type="PROSITE" id="PS50164">
    <property type="entry name" value="GIY_YIG"/>
    <property type="match status" value="1"/>
</dbReference>
<feature type="non-terminal residue" evidence="3">
    <location>
        <position position="222"/>
    </location>
</feature>
<name>A0AAV5W7Y5_9BILA</name>
<dbReference type="EMBL" id="BTSY01000005">
    <property type="protein sequence ID" value="GMT27845.1"/>
    <property type="molecule type" value="Genomic_DNA"/>
</dbReference>
<comment type="caution">
    <text evidence="3">The sequence shown here is derived from an EMBL/GenBank/DDBJ whole genome shotgun (WGS) entry which is preliminary data.</text>
</comment>
<accession>A0AAV5W7Y5</accession>
<dbReference type="GO" id="GO:0000724">
    <property type="term" value="P:double-strand break repair via homologous recombination"/>
    <property type="evidence" value="ECO:0007669"/>
    <property type="project" value="TreeGrafter"/>
</dbReference>
<feature type="domain" description="GIY-YIG" evidence="2">
    <location>
        <begin position="38"/>
        <end position="146"/>
    </location>
</feature>
<sequence length="222" mass="24432">GQKYSRPLELAIGGRAWQEGEAQGLDEKIRAMFINKGVTAFCYLLLDPRTLPLRVEEITMGQFVDAIFYVGKGTKARPHQHLIDARNAKDNSQTRRTEKIDRILAIWESGTGVVSLQLSFNICDEEALTREGSLIESIGLRNLTNVQGGKFYGGVGHWLPLQKAQLGTLMLKRARLMLHADPSALRPIRPEALPEALFRPPPGGLRKQPAAAVTSSAKPPTA</sequence>
<dbReference type="PANTHER" id="PTHR46427:SF1">
    <property type="entry name" value="ANKYRIN REPEAT AND LEM DOMAIN-CONTAINING PROTEIN 1"/>
    <property type="match status" value="1"/>
</dbReference>
<gene>
    <name evidence="3" type="ORF">PFISCL1PPCAC_19142</name>
</gene>
<keyword evidence="4" id="KW-1185">Reference proteome</keyword>